<keyword evidence="8 12" id="KW-0326">Glycosidase</keyword>
<reference evidence="15" key="1">
    <citation type="submission" date="2017-09" db="EMBL/GenBank/DDBJ databases">
        <title>The Reconstruction of 2,631 Draft Metagenome-Assembled Genomes from the Global Oceans.</title>
        <authorList>
            <person name="Tully B.J."/>
            <person name="Graham E.D."/>
            <person name="Heidelberg J.F."/>
        </authorList>
    </citation>
    <scope>NUCLEOTIDE SEQUENCE [LARGE SCALE GENOMIC DNA]</scope>
</reference>
<name>A0A2D6YMB1_9DELT</name>
<dbReference type="GO" id="GO:0004553">
    <property type="term" value="F:hydrolase activity, hydrolyzing O-glycosyl compounds"/>
    <property type="evidence" value="ECO:0007669"/>
    <property type="project" value="InterPro"/>
</dbReference>
<evidence type="ECO:0000256" key="5">
    <source>
        <dbReference type="ARBA" id="ARBA00023027"/>
    </source>
</evidence>
<dbReference type="NCBIfam" id="NF011657">
    <property type="entry name" value="PRK15076.1"/>
    <property type="match status" value="1"/>
</dbReference>
<evidence type="ECO:0000256" key="1">
    <source>
        <dbReference type="ARBA" id="ARBA00001936"/>
    </source>
</evidence>
<comment type="cofactor">
    <cofactor evidence="1">
        <name>Mn(2+)</name>
        <dbReference type="ChEBI" id="CHEBI:29035"/>
    </cofactor>
</comment>
<keyword evidence="10" id="KW-0533">Nickel</keyword>
<keyword evidence="10" id="KW-0408">Iron</keyword>
<dbReference type="SUPFAM" id="SSF56327">
    <property type="entry name" value="LDH C-terminal domain-like"/>
    <property type="match status" value="1"/>
</dbReference>
<accession>A0A2D6YMB1</accession>
<dbReference type="GO" id="GO:0046872">
    <property type="term" value="F:metal ion binding"/>
    <property type="evidence" value="ECO:0007669"/>
    <property type="project" value="UniProtKB-KW"/>
</dbReference>
<dbReference type="InterPro" id="IPR022616">
    <property type="entry name" value="Glyco_hydro_4_C"/>
</dbReference>
<feature type="binding site" evidence="10">
    <location>
        <position position="200"/>
    </location>
    <ligand>
        <name>Mn(2+)</name>
        <dbReference type="ChEBI" id="CHEBI:29035"/>
    </ligand>
</feature>
<comment type="cofactor">
    <cofactor evidence="12">
        <name>NAD(+)</name>
        <dbReference type="ChEBI" id="CHEBI:57540"/>
    </cofactor>
    <text evidence="12">Binds 1 NAD(+) per subunit.</text>
</comment>
<keyword evidence="6 10" id="KW-0464">Manganese</keyword>
<evidence type="ECO:0000256" key="6">
    <source>
        <dbReference type="ARBA" id="ARBA00023211"/>
    </source>
</evidence>
<feature type="binding site" evidence="10">
    <location>
        <position position="170"/>
    </location>
    <ligand>
        <name>Mn(2+)</name>
        <dbReference type="ChEBI" id="CHEBI:29035"/>
    </ligand>
</feature>
<evidence type="ECO:0000256" key="3">
    <source>
        <dbReference type="ARBA" id="ARBA00022723"/>
    </source>
</evidence>
<evidence type="ECO:0000256" key="9">
    <source>
        <dbReference type="PIRSR" id="PIRSR601088-2"/>
    </source>
</evidence>
<dbReference type="InterPro" id="IPR001088">
    <property type="entry name" value="Glyco_hydro_4"/>
</dbReference>
<dbReference type="PRINTS" id="PR00732">
    <property type="entry name" value="GLHYDRLASE4"/>
</dbReference>
<evidence type="ECO:0000256" key="2">
    <source>
        <dbReference type="ARBA" id="ARBA00010141"/>
    </source>
</evidence>
<evidence type="ECO:0000256" key="8">
    <source>
        <dbReference type="ARBA" id="ARBA00023295"/>
    </source>
</evidence>
<organism evidence="14 15">
    <name type="scientific">SAR324 cluster bacterium</name>
    <dbReference type="NCBI Taxonomy" id="2024889"/>
    <lineage>
        <taxon>Bacteria</taxon>
        <taxon>Deltaproteobacteria</taxon>
        <taxon>SAR324 cluster</taxon>
    </lineage>
</organism>
<dbReference type="SUPFAM" id="SSF51735">
    <property type="entry name" value="NAD(P)-binding Rossmann-fold domains"/>
    <property type="match status" value="1"/>
</dbReference>
<dbReference type="Gene3D" id="3.90.1820.10">
    <property type="entry name" value="AglA-like glucosidase"/>
    <property type="match status" value="1"/>
</dbReference>
<dbReference type="PANTHER" id="PTHR32092">
    <property type="entry name" value="6-PHOSPHO-BETA-GLUCOSIDASE-RELATED"/>
    <property type="match status" value="1"/>
</dbReference>
<comment type="caution">
    <text evidence="14">The sequence shown here is derived from an EMBL/GenBank/DDBJ whole genome shotgun (WGS) entry which is preliminary data.</text>
</comment>
<feature type="site" description="Increases basicity of active site Tyr" evidence="11">
    <location>
        <position position="110"/>
    </location>
</feature>
<dbReference type="GO" id="GO:0005975">
    <property type="term" value="P:carbohydrate metabolic process"/>
    <property type="evidence" value="ECO:0007669"/>
    <property type="project" value="InterPro"/>
</dbReference>
<feature type="binding site" evidence="9">
    <location>
        <position position="148"/>
    </location>
    <ligand>
        <name>substrate</name>
    </ligand>
</feature>
<dbReference type="Pfam" id="PF02056">
    <property type="entry name" value="Glyco_hydro_4"/>
    <property type="match status" value="1"/>
</dbReference>
<evidence type="ECO:0000256" key="11">
    <source>
        <dbReference type="PIRSR" id="PIRSR601088-4"/>
    </source>
</evidence>
<dbReference type="AlphaFoldDB" id="A0A2D6YMB1"/>
<comment type="similarity">
    <text evidence="2 12">Belongs to the glycosyl hydrolase 4 family.</text>
</comment>
<keyword evidence="3 10" id="KW-0479">Metal-binding</keyword>
<dbReference type="Proteomes" id="UP000226525">
    <property type="component" value="Unassembled WGS sequence"/>
</dbReference>
<evidence type="ECO:0000256" key="12">
    <source>
        <dbReference type="RuleBase" id="RU361152"/>
    </source>
</evidence>
<dbReference type="InterPro" id="IPR053715">
    <property type="entry name" value="GH4_Enzyme_sf"/>
</dbReference>
<dbReference type="InterPro" id="IPR036291">
    <property type="entry name" value="NAD(P)-bd_dom_sf"/>
</dbReference>
<dbReference type="InterPro" id="IPR015955">
    <property type="entry name" value="Lactate_DH/Glyco_Ohase_4_C"/>
</dbReference>
<dbReference type="PANTHER" id="PTHR32092:SF6">
    <property type="entry name" value="ALPHA-GALACTOSIDASE"/>
    <property type="match status" value="1"/>
</dbReference>
<dbReference type="GO" id="GO:0016616">
    <property type="term" value="F:oxidoreductase activity, acting on the CH-OH group of donors, NAD or NADP as acceptor"/>
    <property type="evidence" value="ECO:0007669"/>
    <property type="project" value="InterPro"/>
</dbReference>
<keyword evidence="10" id="KW-0170">Cobalt</keyword>
<feature type="domain" description="Glycosyl hydrolase family 4 C-terminal" evidence="13">
    <location>
        <begin position="195"/>
        <end position="429"/>
    </location>
</feature>
<proteinExistence type="inferred from homology"/>
<evidence type="ECO:0000256" key="4">
    <source>
        <dbReference type="ARBA" id="ARBA00022801"/>
    </source>
</evidence>
<evidence type="ECO:0000256" key="7">
    <source>
        <dbReference type="ARBA" id="ARBA00023277"/>
    </source>
</evidence>
<sequence length="457" mass="51274">MVKLCLVGAGSTEFTKKIVTDLLLMPEFKSIELALMDIDSERLRVSDLIVRAVARQIGANPKITMHTDRREALRGSHFVQTSIQVGGYDPATKIDFEIPKKYGLRQTIADTLGVGGIMRGLRTIPVLVDIGRDIMEICPDAIWLQYVNPMCMNMMAIARLVPEVKTVGLCHSVQGTAEMLADDLGEKVEDIVFQCAGINHMAFYLKFGKRLADGTTEDLYPRLHELAQKIAAGEDQLSSRARKPRPEGHRMSHLTERVRYEMLNRMGYFVTESSEHFAEYVPWFIKRDRPDLLEQYQVPLDEYVDRCEYSLKRWSDYANTLQEESKIETYRSNEYAGEIIRAVVTGDAVVINGNVPNNGLIDNLSAEACVEVPCLIDRSGISPTKIGKLPPQLAAVMQTNINVQELTVEAIATGKKESVYHAAMMDPHTAAELSLEDIWRLTDDMLIAHGDMIPTLQ</sequence>
<protein>
    <submittedName>
        <fullName evidence="14">Alpha-galactosidase</fullName>
    </submittedName>
</protein>
<keyword evidence="7" id="KW-0119">Carbohydrate metabolism</keyword>
<keyword evidence="4 12" id="KW-0378">Hydrolase</keyword>
<evidence type="ECO:0000313" key="14">
    <source>
        <dbReference type="EMBL" id="MAH64336.1"/>
    </source>
</evidence>
<evidence type="ECO:0000259" key="13">
    <source>
        <dbReference type="Pfam" id="PF11975"/>
    </source>
</evidence>
<dbReference type="EMBL" id="NZEX01000155">
    <property type="protein sequence ID" value="MAH64336.1"/>
    <property type="molecule type" value="Genomic_DNA"/>
</dbReference>
<evidence type="ECO:0000313" key="15">
    <source>
        <dbReference type="Proteomes" id="UP000226525"/>
    </source>
</evidence>
<dbReference type="CDD" id="cd05297">
    <property type="entry name" value="GH4_alpha_glucosidase_galactosidase"/>
    <property type="match status" value="1"/>
</dbReference>
<dbReference type="Pfam" id="PF11975">
    <property type="entry name" value="Glyco_hydro_4C"/>
    <property type="match status" value="1"/>
</dbReference>
<keyword evidence="5 12" id="KW-0520">NAD</keyword>
<gene>
    <name evidence="14" type="ORF">CMN54_13005</name>
</gene>
<evidence type="ECO:0000256" key="10">
    <source>
        <dbReference type="PIRSR" id="PIRSR601088-3"/>
    </source>
</evidence>